<dbReference type="InterPro" id="IPR002372">
    <property type="entry name" value="PQQ_rpt_dom"/>
</dbReference>
<evidence type="ECO:0000313" key="8">
    <source>
        <dbReference type="Proteomes" id="UP000612585"/>
    </source>
</evidence>
<dbReference type="GO" id="GO:0140662">
    <property type="term" value="F:ATP-dependent protein folding chaperone"/>
    <property type="evidence" value="ECO:0007669"/>
    <property type="project" value="InterPro"/>
</dbReference>
<dbReference type="GO" id="GO:0005524">
    <property type="term" value="F:ATP binding"/>
    <property type="evidence" value="ECO:0007669"/>
    <property type="project" value="UniProtKB-KW"/>
</dbReference>
<dbReference type="EMBL" id="BOPG01000009">
    <property type="protein sequence ID" value="GIJ53977.1"/>
    <property type="molecule type" value="Genomic_DNA"/>
</dbReference>
<organism evidence="7 8">
    <name type="scientific">Virgisporangium aurantiacum</name>
    <dbReference type="NCBI Taxonomy" id="175570"/>
    <lineage>
        <taxon>Bacteria</taxon>
        <taxon>Bacillati</taxon>
        <taxon>Actinomycetota</taxon>
        <taxon>Actinomycetes</taxon>
        <taxon>Micromonosporales</taxon>
        <taxon>Micromonosporaceae</taxon>
        <taxon>Virgisporangium</taxon>
    </lineage>
</organism>
<dbReference type="InterPro" id="IPR015943">
    <property type="entry name" value="WD40/YVTN_repeat-like_dom_sf"/>
</dbReference>
<protein>
    <recommendedName>
        <fullName evidence="6">Pyrrolo-quinoline quinone repeat domain-containing protein</fullName>
    </recommendedName>
</protein>
<keyword evidence="1" id="KW-0547">Nucleotide-binding</keyword>
<proteinExistence type="predicted"/>
<dbReference type="Gene3D" id="2.130.10.10">
    <property type="entry name" value="YVTN repeat-like/Quinoprotein amine dehydrogenase"/>
    <property type="match status" value="1"/>
</dbReference>
<dbReference type="Pfam" id="PF00012">
    <property type="entry name" value="HSP70"/>
    <property type="match status" value="1"/>
</dbReference>
<keyword evidence="3" id="KW-0143">Chaperone</keyword>
<dbReference type="InterPro" id="IPR013126">
    <property type="entry name" value="Hsp_70_fam"/>
</dbReference>
<reference evidence="7" key="1">
    <citation type="submission" date="2021-01" db="EMBL/GenBank/DDBJ databases">
        <title>Whole genome shotgun sequence of Virgisporangium aurantiacum NBRC 16421.</title>
        <authorList>
            <person name="Komaki H."/>
            <person name="Tamura T."/>
        </authorList>
    </citation>
    <scope>NUCLEOTIDE SEQUENCE</scope>
    <source>
        <strain evidence="7">NBRC 16421</strain>
    </source>
</reference>
<feature type="compositionally biased region" description="Low complexity" evidence="4">
    <location>
        <begin position="443"/>
        <end position="457"/>
    </location>
</feature>
<dbReference type="Gene3D" id="2.40.128.630">
    <property type="match status" value="1"/>
</dbReference>
<feature type="transmembrane region" description="Helical" evidence="5">
    <location>
        <begin position="486"/>
        <end position="508"/>
    </location>
</feature>
<keyword evidence="8" id="KW-1185">Reference proteome</keyword>
<evidence type="ECO:0000256" key="5">
    <source>
        <dbReference type="SAM" id="Phobius"/>
    </source>
</evidence>
<feature type="region of interest" description="Disordered" evidence="4">
    <location>
        <begin position="389"/>
        <end position="416"/>
    </location>
</feature>
<dbReference type="InterPro" id="IPR043129">
    <property type="entry name" value="ATPase_NBD"/>
</dbReference>
<evidence type="ECO:0000259" key="6">
    <source>
        <dbReference type="Pfam" id="PF13360"/>
    </source>
</evidence>
<dbReference type="Proteomes" id="UP000612585">
    <property type="component" value="Unassembled WGS sequence"/>
</dbReference>
<evidence type="ECO:0000256" key="4">
    <source>
        <dbReference type="SAM" id="MobiDB-lite"/>
    </source>
</evidence>
<dbReference type="Pfam" id="PF13360">
    <property type="entry name" value="PQQ_2"/>
    <property type="match status" value="1"/>
</dbReference>
<dbReference type="PANTHER" id="PTHR42749">
    <property type="entry name" value="CELL SHAPE-DETERMINING PROTEIN MREB"/>
    <property type="match status" value="1"/>
</dbReference>
<evidence type="ECO:0000256" key="2">
    <source>
        <dbReference type="ARBA" id="ARBA00022840"/>
    </source>
</evidence>
<keyword evidence="5" id="KW-0472">Membrane</keyword>
<feature type="compositionally biased region" description="Gly residues" evidence="4">
    <location>
        <begin position="430"/>
        <end position="442"/>
    </location>
</feature>
<evidence type="ECO:0000256" key="1">
    <source>
        <dbReference type="ARBA" id="ARBA00022741"/>
    </source>
</evidence>
<dbReference type="PANTHER" id="PTHR42749:SF1">
    <property type="entry name" value="CELL SHAPE-DETERMINING PROTEIN MREB"/>
    <property type="match status" value="1"/>
</dbReference>
<keyword evidence="5" id="KW-1133">Transmembrane helix</keyword>
<dbReference type="AlphaFoldDB" id="A0A8J3Z0E0"/>
<dbReference type="InterPro" id="IPR011047">
    <property type="entry name" value="Quinoprotein_ADH-like_sf"/>
</dbReference>
<evidence type="ECO:0000256" key="3">
    <source>
        <dbReference type="ARBA" id="ARBA00023186"/>
    </source>
</evidence>
<sequence>MTSGRNLGAVTAPHGYAMGVDLGTSNTVAVVRWPDGRTRPLLVDGVPVLPSGVYLDEHGRLHVGRDAHRLAQVEPARYEPNPKRRIDEGAVLLGDREVPAVHLLAAVLGGVGRAALEAVGHLPPAALTYPASWGSRRRDMLVEAAALAGWPPVKLVPEPVGAARYFADVLRRPVPFGSSLAVFDFGGGTLDIAVVRNDGAQFSVLGSGGIEDLGGLDIDFALVEHLGRMISGTRPDVWSALANPTTTAQRRDRRLFWDDVRGAKEMLSRVAVAPVTVPGLDAAVHLTREELESVATPLLRRAVHETGAVIRACGLRPDALAGLFLVGGSSRLPLAARLLHHDLGIAPTVLEQPELPVAEGAIAELAASAASAAQAAPVSGPVAAPVSGPAMAPVSGPAAGPVSGGPGTTTYGPTGTGGYGPAGTGVYGPAGYGDQTGAGSGPIGPASPAPYLSSEPMSAPPGPMAAPPLPVVSPPAPRRLWQRAGVLASAVGVLLVLALVAAGGWWYFTRETPVDFVALKSTGPTVPYGDGSPDRVASYTLGDVTYLAWTRDKAVDVAAVNVATGKRLWQKQAPAGADVWEKMYAGPAGIVLFPGSISSSEPEPMFVLDPGNGSPKWQRDVTSNERVLFFEAAIVVQSEDGKSVSGLDWRTGNQKWGLGNRTDDENNALATRNVKVEAGDEASVASMSGDQVRVTPGDGARLLQFDKDQGMRVVEVASGKQRTVTGVEVDSETPILAAGDKAYLVVVSNGYQVREYDLTKPGKARVIFTEANSARKVTTPPVLCGENRLCFIEHNGSDAKSTQVVAVDTEAGKLAWRKAAPGVNRLEPMGTGVLATTDGSTPVSQLFDADGNQVIPDDAKATVGVRVNPSSSLLFSRQFSTYADDVALDGVTIDGKRTALGSINVSTSSCSWNATFLVCAAEKEWKVWRFAE</sequence>
<dbReference type="Gene3D" id="3.90.640.10">
    <property type="entry name" value="Actin, Chain A, domain 4"/>
    <property type="match status" value="1"/>
</dbReference>
<dbReference type="SUPFAM" id="SSF53067">
    <property type="entry name" value="Actin-like ATPase domain"/>
    <property type="match status" value="2"/>
</dbReference>
<accession>A0A8J3Z0E0</accession>
<evidence type="ECO:0000313" key="7">
    <source>
        <dbReference type="EMBL" id="GIJ53977.1"/>
    </source>
</evidence>
<comment type="caution">
    <text evidence="7">The sequence shown here is derived from an EMBL/GenBank/DDBJ whole genome shotgun (WGS) entry which is preliminary data.</text>
</comment>
<dbReference type="SUPFAM" id="SSF50998">
    <property type="entry name" value="Quinoprotein alcohol dehydrogenase-like"/>
    <property type="match status" value="1"/>
</dbReference>
<dbReference type="Gene3D" id="3.30.420.40">
    <property type="match status" value="2"/>
</dbReference>
<keyword evidence="5" id="KW-0812">Transmembrane</keyword>
<feature type="region of interest" description="Disordered" evidence="4">
    <location>
        <begin position="430"/>
        <end position="462"/>
    </location>
</feature>
<feature type="compositionally biased region" description="Low complexity" evidence="4">
    <location>
        <begin position="389"/>
        <end position="401"/>
    </location>
</feature>
<keyword evidence="2" id="KW-0067">ATP-binding</keyword>
<gene>
    <name evidence="7" type="ORF">Vau01_014930</name>
</gene>
<feature type="domain" description="Pyrrolo-quinoline quinone repeat" evidence="6">
    <location>
        <begin position="556"/>
        <end position="704"/>
    </location>
</feature>
<dbReference type="PRINTS" id="PR00301">
    <property type="entry name" value="HEATSHOCK70"/>
</dbReference>
<name>A0A8J3Z0E0_9ACTN</name>